<gene>
    <name evidence="2" type="ORF">LR48_Vigan08g147400</name>
</gene>
<name>A0A0L9V6U2_PHAAN</name>
<dbReference type="Proteomes" id="UP000053144">
    <property type="component" value="Chromosome 8"/>
</dbReference>
<evidence type="ECO:0000256" key="1">
    <source>
        <dbReference type="SAM" id="MobiDB-lite"/>
    </source>
</evidence>
<evidence type="ECO:0000313" key="2">
    <source>
        <dbReference type="EMBL" id="KOM50647.1"/>
    </source>
</evidence>
<dbReference type="EMBL" id="CM003378">
    <property type="protein sequence ID" value="KOM50647.1"/>
    <property type="molecule type" value="Genomic_DNA"/>
</dbReference>
<sequence>MSLCCVKNEVPHWWELLKCGDQGSDEGNDPYIESLPGKGSRKARPVKMNGGIEGDSWLKGDASAEGGAVEEVYQRLTLEGEIVGNPPHWR</sequence>
<proteinExistence type="predicted"/>
<dbReference type="Gramene" id="KOM50647">
    <property type="protein sequence ID" value="KOM50647"/>
    <property type="gene ID" value="LR48_Vigan08g147400"/>
</dbReference>
<organism evidence="2 3">
    <name type="scientific">Phaseolus angularis</name>
    <name type="common">Azuki bean</name>
    <name type="synonym">Vigna angularis</name>
    <dbReference type="NCBI Taxonomy" id="3914"/>
    <lineage>
        <taxon>Eukaryota</taxon>
        <taxon>Viridiplantae</taxon>
        <taxon>Streptophyta</taxon>
        <taxon>Embryophyta</taxon>
        <taxon>Tracheophyta</taxon>
        <taxon>Spermatophyta</taxon>
        <taxon>Magnoliopsida</taxon>
        <taxon>eudicotyledons</taxon>
        <taxon>Gunneridae</taxon>
        <taxon>Pentapetalae</taxon>
        <taxon>rosids</taxon>
        <taxon>fabids</taxon>
        <taxon>Fabales</taxon>
        <taxon>Fabaceae</taxon>
        <taxon>Papilionoideae</taxon>
        <taxon>50 kb inversion clade</taxon>
        <taxon>NPAAA clade</taxon>
        <taxon>indigoferoid/millettioid clade</taxon>
        <taxon>Phaseoleae</taxon>
        <taxon>Vigna</taxon>
    </lineage>
</organism>
<accession>A0A0L9V6U2</accession>
<dbReference type="AlphaFoldDB" id="A0A0L9V6U2"/>
<evidence type="ECO:0000313" key="3">
    <source>
        <dbReference type="Proteomes" id="UP000053144"/>
    </source>
</evidence>
<protein>
    <submittedName>
        <fullName evidence="2">Uncharacterized protein</fullName>
    </submittedName>
</protein>
<reference evidence="3" key="1">
    <citation type="journal article" date="2015" name="Proc. Natl. Acad. Sci. U.S.A.">
        <title>Genome sequencing of adzuki bean (Vigna angularis) provides insight into high starch and low fat accumulation and domestication.</title>
        <authorList>
            <person name="Yang K."/>
            <person name="Tian Z."/>
            <person name="Chen C."/>
            <person name="Luo L."/>
            <person name="Zhao B."/>
            <person name="Wang Z."/>
            <person name="Yu L."/>
            <person name="Li Y."/>
            <person name="Sun Y."/>
            <person name="Li W."/>
            <person name="Chen Y."/>
            <person name="Li Y."/>
            <person name="Zhang Y."/>
            <person name="Ai D."/>
            <person name="Zhao J."/>
            <person name="Shang C."/>
            <person name="Ma Y."/>
            <person name="Wu B."/>
            <person name="Wang M."/>
            <person name="Gao L."/>
            <person name="Sun D."/>
            <person name="Zhang P."/>
            <person name="Guo F."/>
            <person name="Wang W."/>
            <person name="Li Y."/>
            <person name="Wang J."/>
            <person name="Varshney R.K."/>
            <person name="Wang J."/>
            <person name="Ling H.Q."/>
            <person name="Wan P."/>
        </authorList>
    </citation>
    <scope>NUCLEOTIDE SEQUENCE</scope>
    <source>
        <strain evidence="3">cv. Jingnong 6</strain>
    </source>
</reference>
<feature type="region of interest" description="Disordered" evidence="1">
    <location>
        <begin position="28"/>
        <end position="63"/>
    </location>
</feature>